<evidence type="ECO:0000259" key="1">
    <source>
        <dbReference type="Pfam" id="PF24626"/>
    </source>
</evidence>
<feature type="non-terminal residue" evidence="2">
    <location>
        <position position="86"/>
    </location>
</feature>
<reference evidence="2 3" key="1">
    <citation type="journal article" date="2018" name="Front. Plant Sci.">
        <title>Red Clover (Trifolium pratense) and Zigzag Clover (T. medium) - A Picture of Genomic Similarities and Differences.</title>
        <authorList>
            <person name="Dluhosova J."/>
            <person name="Istvanek J."/>
            <person name="Nedelnik J."/>
            <person name="Repkova J."/>
        </authorList>
    </citation>
    <scope>NUCLEOTIDE SEQUENCE [LARGE SCALE GENOMIC DNA]</scope>
    <source>
        <strain evidence="3">cv. 10/8</strain>
        <tissue evidence="2">Leaf</tissue>
    </source>
</reference>
<protein>
    <submittedName>
        <fullName evidence="2">Putative retrotransposon gag protein</fullName>
    </submittedName>
</protein>
<dbReference type="AlphaFoldDB" id="A0A392STA4"/>
<feature type="non-terminal residue" evidence="2">
    <location>
        <position position="1"/>
    </location>
</feature>
<feature type="domain" description="Tf2-1-like SH3-like" evidence="1">
    <location>
        <begin position="1"/>
        <end position="26"/>
    </location>
</feature>
<dbReference type="Pfam" id="PF24626">
    <property type="entry name" value="SH3_Tf2-1"/>
    <property type="match status" value="1"/>
</dbReference>
<dbReference type="PANTHER" id="PTHR46148">
    <property type="entry name" value="CHROMO DOMAIN-CONTAINING PROTEIN"/>
    <property type="match status" value="1"/>
</dbReference>
<sequence>AYRIALPPSLSNLHDVFHVSQLRKYIADPSHVIESDDIQVKDNLTVESIPLRIEGREIKKLRNKEIASVKVIWEGPAGQNATWELE</sequence>
<proteinExistence type="predicted"/>
<organism evidence="2 3">
    <name type="scientific">Trifolium medium</name>
    <dbReference type="NCBI Taxonomy" id="97028"/>
    <lineage>
        <taxon>Eukaryota</taxon>
        <taxon>Viridiplantae</taxon>
        <taxon>Streptophyta</taxon>
        <taxon>Embryophyta</taxon>
        <taxon>Tracheophyta</taxon>
        <taxon>Spermatophyta</taxon>
        <taxon>Magnoliopsida</taxon>
        <taxon>eudicotyledons</taxon>
        <taxon>Gunneridae</taxon>
        <taxon>Pentapetalae</taxon>
        <taxon>rosids</taxon>
        <taxon>fabids</taxon>
        <taxon>Fabales</taxon>
        <taxon>Fabaceae</taxon>
        <taxon>Papilionoideae</taxon>
        <taxon>50 kb inversion clade</taxon>
        <taxon>NPAAA clade</taxon>
        <taxon>Hologalegina</taxon>
        <taxon>IRL clade</taxon>
        <taxon>Trifolieae</taxon>
        <taxon>Trifolium</taxon>
    </lineage>
</organism>
<dbReference type="Proteomes" id="UP000265520">
    <property type="component" value="Unassembled WGS sequence"/>
</dbReference>
<dbReference type="PANTHER" id="PTHR46148:SF60">
    <property type="entry name" value="CHROMO DOMAIN-CONTAINING PROTEIN"/>
    <property type="match status" value="1"/>
</dbReference>
<dbReference type="InterPro" id="IPR056924">
    <property type="entry name" value="SH3_Tf2-1"/>
</dbReference>
<comment type="caution">
    <text evidence="2">The sequence shown here is derived from an EMBL/GenBank/DDBJ whole genome shotgun (WGS) entry which is preliminary data.</text>
</comment>
<name>A0A392STA4_9FABA</name>
<evidence type="ECO:0000313" key="2">
    <source>
        <dbReference type="EMBL" id="MCI51160.1"/>
    </source>
</evidence>
<evidence type="ECO:0000313" key="3">
    <source>
        <dbReference type="Proteomes" id="UP000265520"/>
    </source>
</evidence>
<accession>A0A392STA4</accession>
<keyword evidence="3" id="KW-1185">Reference proteome</keyword>
<dbReference type="EMBL" id="LXQA010427780">
    <property type="protein sequence ID" value="MCI51160.1"/>
    <property type="molecule type" value="Genomic_DNA"/>
</dbReference>